<protein>
    <submittedName>
        <fullName evidence="1">Uncharacterized protein</fullName>
    </submittedName>
</protein>
<dbReference type="RefSeq" id="WP_229792647.1">
    <property type="nucleotide sequence ID" value="NZ_BMWO01000006.1"/>
</dbReference>
<organism evidence="1 2">
    <name type="scientific">Ulvibacter litoralis</name>
    <dbReference type="NCBI Taxonomy" id="227084"/>
    <lineage>
        <taxon>Bacteria</taxon>
        <taxon>Pseudomonadati</taxon>
        <taxon>Bacteroidota</taxon>
        <taxon>Flavobacteriia</taxon>
        <taxon>Flavobacteriales</taxon>
        <taxon>Flavobacteriaceae</taxon>
        <taxon>Ulvibacter</taxon>
    </lineage>
</organism>
<keyword evidence="2" id="KW-1185">Reference proteome</keyword>
<evidence type="ECO:0000313" key="1">
    <source>
        <dbReference type="EMBL" id="SDF19047.1"/>
    </source>
</evidence>
<sequence length="104" mass="12230">MITVKVTYTVKPDFVQKNQENINLFMTDFKKWTLMNSATVPMCVETAKHLFTYLITKMRTFKKKMLQVPSFLSFQKQRDESSLEGLPEIEVMEVVASSYDIFKF</sequence>
<name>A0A1G7J238_9FLAO</name>
<dbReference type="STRING" id="227084.SAMN05421855_10853"/>
<dbReference type="EMBL" id="FNBA01000008">
    <property type="protein sequence ID" value="SDF19047.1"/>
    <property type="molecule type" value="Genomic_DNA"/>
</dbReference>
<proteinExistence type="predicted"/>
<reference evidence="1 2" key="1">
    <citation type="submission" date="2016-10" db="EMBL/GenBank/DDBJ databases">
        <authorList>
            <person name="de Groot N.N."/>
        </authorList>
    </citation>
    <scope>NUCLEOTIDE SEQUENCE [LARGE SCALE GENOMIC DNA]</scope>
    <source>
        <strain evidence="1 2">DSM 16195</strain>
    </source>
</reference>
<dbReference type="AlphaFoldDB" id="A0A1G7J238"/>
<evidence type="ECO:0000313" key="2">
    <source>
        <dbReference type="Proteomes" id="UP000199321"/>
    </source>
</evidence>
<accession>A0A1G7J238</accession>
<dbReference type="Proteomes" id="UP000199321">
    <property type="component" value="Unassembled WGS sequence"/>
</dbReference>
<gene>
    <name evidence="1" type="ORF">SAMN05421855_10853</name>
</gene>